<comment type="subcellular location">
    <subcellularLocation>
        <location evidence="1">Nucleus</location>
    </subcellularLocation>
</comment>
<dbReference type="Gene3D" id="1.10.274.30">
    <property type="entry name" value="MRG domain"/>
    <property type="match status" value="1"/>
</dbReference>
<evidence type="ECO:0000256" key="2">
    <source>
        <dbReference type="ARBA" id="ARBA00022853"/>
    </source>
</evidence>
<dbReference type="EMBL" id="HBHL01011256">
    <property type="protein sequence ID" value="CAD9718568.1"/>
    <property type="molecule type" value="Transcribed_RNA"/>
</dbReference>
<dbReference type="GO" id="GO:0006325">
    <property type="term" value="P:chromatin organization"/>
    <property type="evidence" value="ECO:0007669"/>
    <property type="project" value="UniProtKB-KW"/>
</dbReference>
<dbReference type="STRING" id="1764295.A0A5B8MFP4"/>
<dbReference type="InterPro" id="IPR016197">
    <property type="entry name" value="Chromo-like_dom_sf"/>
</dbReference>
<dbReference type="SUPFAM" id="SSF54160">
    <property type="entry name" value="Chromo domain-like"/>
    <property type="match status" value="1"/>
</dbReference>
<keyword evidence="3" id="KW-0805">Transcription regulation</keyword>
<dbReference type="Gene3D" id="2.30.30.140">
    <property type="match status" value="1"/>
</dbReference>
<dbReference type="OrthoDB" id="124855at2759"/>
<proteinExistence type="predicted"/>
<dbReference type="Proteomes" id="UP000316726">
    <property type="component" value="Chromosome 2"/>
</dbReference>
<dbReference type="GO" id="GO:0000123">
    <property type="term" value="C:histone acetyltransferase complex"/>
    <property type="evidence" value="ECO:0007669"/>
    <property type="project" value="TreeGrafter"/>
</dbReference>
<dbReference type="InterPro" id="IPR038217">
    <property type="entry name" value="MRG_C_sf"/>
</dbReference>
<protein>
    <submittedName>
        <fullName evidence="9">MRG family protein</fullName>
    </submittedName>
</protein>
<keyword evidence="4" id="KW-0804">Transcription</keyword>
<accession>A0A5B8MFP4</accession>
<dbReference type="InterPro" id="IPR008676">
    <property type="entry name" value="MRG"/>
</dbReference>
<dbReference type="AlphaFoldDB" id="A0A5B8MFP4"/>
<dbReference type="InterPro" id="IPR026541">
    <property type="entry name" value="MRG_dom"/>
</dbReference>
<keyword evidence="5" id="KW-0539">Nucleus</keyword>
<keyword evidence="10" id="KW-1185">Reference proteome</keyword>
<evidence type="ECO:0000256" key="4">
    <source>
        <dbReference type="ARBA" id="ARBA00023163"/>
    </source>
</evidence>
<gene>
    <name evidence="9" type="ORF">A3770_02p16490</name>
    <name evidence="8" type="ORF">CPRI1469_LOCUS7434</name>
</gene>
<evidence type="ECO:0000259" key="6">
    <source>
        <dbReference type="Pfam" id="PF05712"/>
    </source>
</evidence>
<keyword evidence="2" id="KW-0156">Chromatin regulator</keyword>
<dbReference type="Pfam" id="PF22732">
    <property type="entry name" value="MSL3_chromo-like"/>
    <property type="match status" value="1"/>
</dbReference>
<sequence>MAEAIVAGGGDVAMGEAGENPYAEGDRVLIPQQNLVYEAKIEKVAYDAKSGFKYFVHYMGWNKKYDEWLSYASLKKFDESVKLAKPSFKKGGKKVEDEDYENMAKIPLPNVLKNTLVSEWDAVVRDNKLIPLPKKKHTVAQILDQYCDLVERREPWPEIVDGLKGYFDKTLQAMLLYPQEVKQAQDLLRDGKSASDVYGVEHLVRLFVKLPEILPYTNLDEEGLTQLIARLQAVLNFIKENADVFYSPLK</sequence>
<reference evidence="8" key="2">
    <citation type="submission" date="2021-01" db="EMBL/GenBank/DDBJ databases">
        <authorList>
            <person name="Corre E."/>
            <person name="Pelletier E."/>
            <person name="Niang G."/>
            <person name="Scheremetjew M."/>
            <person name="Finn R."/>
            <person name="Kale V."/>
            <person name="Holt S."/>
            <person name="Cochrane G."/>
            <person name="Meng A."/>
            <person name="Brown T."/>
            <person name="Cohen L."/>
        </authorList>
    </citation>
    <scope>NUCLEOTIDE SEQUENCE</scope>
    <source>
        <strain evidence="8">CCMP1205</strain>
    </source>
</reference>
<dbReference type="GO" id="GO:0006355">
    <property type="term" value="P:regulation of DNA-templated transcription"/>
    <property type="evidence" value="ECO:0007669"/>
    <property type="project" value="InterPro"/>
</dbReference>
<feature type="domain" description="MSL3 chromodomain-like" evidence="7">
    <location>
        <begin position="22"/>
        <end position="80"/>
    </location>
</feature>
<evidence type="ECO:0000256" key="5">
    <source>
        <dbReference type="ARBA" id="ARBA00023242"/>
    </source>
</evidence>
<dbReference type="PANTHER" id="PTHR10880:SF15">
    <property type="entry name" value="MSL COMPLEX SUBUNIT 3"/>
    <property type="match status" value="1"/>
</dbReference>
<evidence type="ECO:0000313" key="9">
    <source>
        <dbReference type="EMBL" id="QDZ19131.1"/>
    </source>
</evidence>
<dbReference type="GO" id="GO:0005634">
    <property type="term" value="C:nucleus"/>
    <property type="evidence" value="ECO:0007669"/>
    <property type="project" value="UniProtKB-SubCell"/>
</dbReference>
<reference evidence="9 10" key="1">
    <citation type="submission" date="2018-07" db="EMBL/GenBank/DDBJ databases">
        <title>The complete nuclear genome of the prasinophyte Chloropicon primus (CCMP1205).</title>
        <authorList>
            <person name="Pombert J.-F."/>
            <person name="Otis C."/>
            <person name="Turmel M."/>
            <person name="Lemieux C."/>
        </authorList>
    </citation>
    <scope>NUCLEOTIDE SEQUENCE [LARGE SCALE GENOMIC DNA]</scope>
    <source>
        <strain evidence="9 10">CCMP1205</strain>
    </source>
</reference>
<dbReference type="PANTHER" id="PTHR10880">
    <property type="entry name" value="MORTALITY FACTOR 4-LIKE PROTEIN"/>
    <property type="match status" value="1"/>
</dbReference>
<dbReference type="InterPro" id="IPR053820">
    <property type="entry name" value="MSL3_chromo-like"/>
</dbReference>
<organism evidence="9 10">
    <name type="scientific">Chloropicon primus</name>
    <dbReference type="NCBI Taxonomy" id="1764295"/>
    <lineage>
        <taxon>Eukaryota</taxon>
        <taxon>Viridiplantae</taxon>
        <taxon>Chlorophyta</taxon>
        <taxon>Chloropicophyceae</taxon>
        <taxon>Chloropicales</taxon>
        <taxon>Chloropicaceae</taxon>
        <taxon>Chloropicon</taxon>
    </lineage>
</organism>
<evidence type="ECO:0000313" key="8">
    <source>
        <dbReference type="EMBL" id="CAD9718568.1"/>
    </source>
</evidence>
<evidence type="ECO:0000259" key="7">
    <source>
        <dbReference type="Pfam" id="PF22732"/>
    </source>
</evidence>
<evidence type="ECO:0000313" key="10">
    <source>
        <dbReference type="Proteomes" id="UP000316726"/>
    </source>
</evidence>
<dbReference type="Pfam" id="PF05712">
    <property type="entry name" value="MRG"/>
    <property type="match status" value="1"/>
</dbReference>
<evidence type="ECO:0000256" key="1">
    <source>
        <dbReference type="ARBA" id="ARBA00004123"/>
    </source>
</evidence>
<dbReference type="EMBL" id="CP031035">
    <property type="protein sequence ID" value="QDZ19131.1"/>
    <property type="molecule type" value="Genomic_DNA"/>
</dbReference>
<name>A0A5B8MFP4_9CHLO</name>
<dbReference type="PROSITE" id="PS51640">
    <property type="entry name" value="MRG"/>
    <property type="match status" value="1"/>
</dbReference>
<feature type="domain" description="MRG" evidence="6">
    <location>
        <begin position="95"/>
        <end position="247"/>
    </location>
</feature>
<evidence type="ECO:0000256" key="3">
    <source>
        <dbReference type="ARBA" id="ARBA00023015"/>
    </source>
</evidence>